<evidence type="ECO:0000256" key="7">
    <source>
        <dbReference type="ARBA" id="ARBA00022553"/>
    </source>
</evidence>
<dbReference type="EC" id="7.6.2.1" evidence="22"/>
<keyword evidence="10 20" id="KW-0547">Nucleotide-binding</keyword>
<keyword evidence="11 20" id="KW-0067">ATP-binding</keyword>
<comment type="catalytic activity">
    <reaction evidence="18">
        <text>a 1,2-diacyl-sn-glycero-3-phospho-L-serine(out) + ATP + H2O = a 1,2-diacyl-sn-glycero-3-phospho-L-serine(in) + ADP + phosphate + H(+)</text>
        <dbReference type="Rhea" id="RHEA:38567"/>
        <dbReference type="ChEBI" id="CHEBI:15377"/>
        <dbReference type="ChEBI" id="CHEBI:15378"/>
        <dbReference type="ChEBI" id="CHEBI:30616"/>
        <dbReference type="ChEBI" id="CHEBI:43474"/>
        <dbReference type="ChEBI" id="CHEBI:57262"/>
        <dbReference type="ChEBI" id="CHEBI:456216"/>
    </reaction>
    <physiologicalReaction direction="left-to-right" evidence="18">
        <dbReference type="Rhea" id="RHEA:38568"/>
    </physiologicalReaction>
</comment>
<keyword evidence="14 22" id="KW-1133">Transmembrane helix</keyword>
<feature type="binding site" evidence="20">
    <location>
        <position position="832"/>
    </location>
    <ligand>
        <name>ATP</name>
        <dbReference type="ChEBI" id="CHEBI:30616"/>
    </ligand>
</feature>
<evidence type="ECO:0000256" key="11">
    <source>
        <dbReference type="ARBA" id="ARBA00022840"/>
    </source>
</evidence>
<dbReference type="SUPFAM" id="SSF81665">
    <property type="entry name" value="Calcium ATPase, transmembrane domain M"/>
    <property type="match status" value="1"/>
</dbReference>
<dbReference type="NCBIfam" id="TIGR01652">
    <property type="entry name" value="ATPase-Plipid"/>
    <property type="match status" value="2"/>
</dbReference>
<feature type="transmembrane region" description="Helical" evidence="22">
    <location>
        <begin position="1071"/>
        <end position="1091"/>
    </location>
</feature>
<dbReference type="SUPFAM" id="SSF56784">
    <property type="entry name" value="HAD-like"/>
    <property type="match status" value="1"/>
</dbReference>
<dbReference type="Gene3D" id="3.40.50.1000">
    <property type="entry name" value="HAD superfamily/HAD-like"/>
    <property type="match status" value="1"/>
</dbReference>
<evidence type="ECO:0000256" key="15">
    <source>
        <dbReference type="ARBA" id="ARBA00023034"/>
    </source>
</evidence>
<dbReference type="GO" id="GO:0045332">
    <property type="term" value="P:phospholipid translocation"/>
    <property type="evidence" value="ECO:0007669"/>
    <property type="project" value="TreeGrafter"/>
</dbReference>
<dbReference type="GO" id="GO:0005524">
    <property type="term" value="F:ATP binding"/>
    <property type="evidence" value="ECO:0007669"/>
    <property type="project" value="UniProtKB-UniRule"/>
</dbReference>
<feature type="binding site" evidence="20">
    <location>
        <position position="572"/>
    </location>
    <ligand>
        <name>ATP</name>
        <dbReference type="ChEBI" id="CHEBI:30616"/>
    </ligand>
</feature>
<evidence type="ECO:0000259" key="24">
    <source>
        <dbReference type="Pfam" id="PF16209"/>
    </source>
</evidence>
<proteinExistence type="inferred from homology"/>
<evidence type="ECO:0000256" key="5">
    <source>
        <dbReference type="ARBA" id="ARBA00008109"/>
    </source>
</evidence>
<evidence type="ECO:0000256" key="1">
    <source>
        <dbReference type="ARBA" id="ARBA00001946"/>
    </source>
</evidence>
<dbReference type="InterPro" id="IPR032630">
    <property type="entry name" value="P_typ_ATPase_c"/>
</dbReference>
<dbReference type="GO" id="GO:0016887">
    <property type="term" value="F:ATP hydrolysis activity"/>
    <property type="evidence" value="ECO:0007669"/>
    <property type="project" value="InterPro"/>
</dbReference>
<dbReference type="GO" id="GO:0005802">
    <property type="term" value="C:trans-Golgi network"/>
    <property type="evidence" value="ECO:0007669"/>
    <property type="project" value="TreeGrafter"/>
</dbReference>
<organism evidence="26 27">
    <name type="scientific">Cloeon dipterum</name>
    <dbReference type="NCBI Taxonomy" id="197152"/>
    <lineage>
        <taxon>Eukaryota</taxon>
        <taxon>Metazoa</taxon>
        <taxon>Ecdysozoa</taxon>
        <taxon>Arthropoda</taxon>
        <taxon>Hexapoda</taxon>
        <taxon>Insecta</taxon>
        <taxon>Pterygota</taxon>
        <taxon>Palaeoptera</taxon>
        <taxon>Ephemeroptera</taxon>
        <taxon>Pisciforma</taxon>
        <taxon>Baetidae</taxon>
        <taxon>Cloeon</taxon>
    </lineage>
</organism>
<dbReference type="InterPro" id="IPR023214">
    <property type="entry name" value="HAD_sf"/>
</dbReference>
<keyword evidence="16 22" id="KW-0472">Membrane</keyword>
<feature type="region of interest" description="Disordered" evidence="23">
    <location>
        <begin position="35"/>
        <end position="63"/>
    </location>
</feature>
<accession>A0A8S1DST8</accession>
<feature type="transmembrane region" description="Helical" evidence="22">
    <location>
        <begin position="1036"/>
        <end position="1059"/>
    </location>
</feature>
<dbReference type="InterPro" id="IPR044492">
    <property type="entry name" value="P_typ_ATPase_HD_dom"/>
</dbReference>
<feature type="transmembrane region" description="Helical" evidence="22">
    <location>
        <begin position="1011"/>
        <end position="1030"/>
    </location>
</feature>
<keyword evidence="6" id="KW-1003">Cell membrane</keyword>
<dbReference type="InterPro" id="IPR006539">
    <property type="entry name" value="P-type_ATPase_IV"/>
</dbReference>
<evidence type="ECO:0000259" key="25">
    <source>
        <dbReference type="Pfam" id="PF16212"/>
    </source>
</evidence>
<feature type="binding site" evidence="20">
    <location>
        <position position="802"/>
    </location>
    <ligand>
        <name>ATP</name>
        <dbReference type="ChEBI" id="CHEBI:30616"/>
    </ligand>
</feature>
<dbReference type="InterPro" id="IPR023298">
    <property type="entry name" value="ATPase_P-typ_TM_dom_sf"/>
</dbReference>
<dbReference type="InterPro" id="IPR018303">
    <property type="entry name" value="ATPase_P-typ_P_site"/>
</dbReference>
<dbReference type="PROSITE" id="PS00154">
    <property type="entry name" value="ATPASE_E1_E2"/>
    <property type="match status" value="1"/>
</dbReference>
<keyword evidence="9 21" id="KW-0479">Metal-binding</keyword>
<evidence type="ECO:0000256" key="2">
    <source>
        <dbReference type="ARBA" id="ARBA00004141"/>
    </source>
</evidence>
<dbReference type="SUPFAM" id="SSF81653">
    <property type="entry name" value="Calcium ATPase, transduction domain A"/>
    <property type="match status" value="1"/>
</dbReference>
<dbReference type="GO" id="GO:0005886">
    <property type="term" value="C:plasma membrane"/>
    <property type="evidence" value="ECO:0007669"/>
    <property type="project" value="UniProtKB-SubCell"/>
</dbReference>
<protein>
    <recommendedName>
        <fullName evidence="22">Phospholipid-transporting ATPase</fullName>
        <ecNumber evidence="22">7.6.2.1</ecNumber>
    </recommendedName>
</protein>
<evidence type="ECO:0000313" key="26">
    <source>
        <dbReference type="EMBL" id="CAB3384080.1"/>
    </source>
</evidence>
<feature type="binding site" evidence="20">
    <location>
        <position position="464"/>
    </location>
    <ligand>
        <name>ATP</name>
        <dbReference type="ChEBI" id="CHEBI:30616"/>
    </ligand>
</feature>
<keyword evidence="15" id="KW-0333">Golgi apparatus</keyword>
<feature type="domain" description="P-type ATPase C-terminal" evidence="25">
    <location>
        <begin position="854"/>
        <end position="1098"/>
    </location>
</feature>
<feature type="binding site" evidence="20">
    <location>
        <position position="709"/>
    </location>
    <ligand>
        <name>ATP</name>
        <dbReference type="ChEBI" id="CHEBI:30616"/>
    </ligand>
</feature>
<dbReference type="Gene3D" id="3.40.1110.10">
    <property type="entry name" value="Calcium-transporting ATPase, cytoplasmic domain N"/>
    <property type="match status" value="1"/>
</dbReference>
<evidence type="ECO:0000256" key="19">
    <source>
        <dbReference type="PIRSR" id="PIRSR606539-1"/>
    </source>
</evidence>
<dbReference type="InterPro" id="IPR023299">
    <property type="entry name" value="ATPase_P-typ_cyto_dom_N"/>
</dbReference>
<dbReference type="SFLD" id="SFLDF00027">
    <property type="entry name" value="p-type_atpase"/>
    <property type="match status" value="1"/>
</dbReference>
<evidence type="ECO:0000256" key="4">
    <source>
        <dbReference type="ARBA" id="ARBA00004555"/>
    </source>
</evidence>
<dbReference type="GO" id="GO:0000287">
    <property type="term" value="F:magnesium ion binding"/>
    <property type="evidence" value="ECO:0007669"/>
    <property type="project" value="UniProtKB-UniRule"/>
</dbReference>
<dbReference type="FunFam" id="3.40.50.1000:FF:000010">
    <property type="entry name" value="Phospholipid-transporting ATPase"/>
    <property type="match status" value="1"/>
</dbReference>
<dbReference type="InterPro" id="IPR032631">
    <property type="entry name" value="P-type_ATPase_N"/>
</dbReference>
<evidence type="ECO:0000256" key="9">
    <source>
        <dbReference type="ARBA" id="ARBA00022723"/>
    </source>
</evidence>
<keyword evidence="8 22" id="KW-0812">Transmembrane</keyword>
<dbReference type="Pfam" id="PF16209">
    <property type="entry name" value="PhoLip_ATPase_N"/>
    <property type="match status" value="1"/>
</dbReference>
<keyword evidence="7" id="KW-0597">Phosphoprotein</keyword>
<dbReference type="NCBIfam" id="TIGR01494">
    <property type="entry name" value="ATPase_P-type"/>
    <property type="match status" value="2"/>
</dbReference>
<feature type="transmembrane region" description="Helical" evidence="22">
    <location>
        <begin position="381"/>
        <end position="404"/>
    </location>
</feature>
<feature type="binding site" evidence="21">
    <location>
        <position position="828"/>
    </location>
    <ligand>
        <name>Mg(2+)</name>
        <dbReference type="ChEBI" id="CHEBI:18420"/>
    </ligand>
</feature>
<dbReference type="FunFam" id="2.70.150.10:FF:000021">
    <property type="entry name" value="Phospholipid-transporting ATPase"/>
    <property type="match status" value="1"/>
</dbReference>
<feature type="transmembrane region" description="Helical" evidence="22">
    <location>
        <begin position="885"/>
        <end position="905"/>
    </location>
</feature>
<feature type="active site" description="4-aspartylphosphate intermediate" evidence="19">
    <location>
        <position position="462"/>
    </location>
</feature>
<evidence type="ECO:0000256" key="18">
    <source>
        <dbReference type="ARBA" id="ARBA00051303"/>
    </source>
</evidence>
<evidence type="ECO:0000256" key="16">
    <source>
        <dbReference type="ARBA" id="ARBA00023136"/>
    </source>
</evidence>
<feature type="binding site" evidence="20">
    <location>
        <position position="463"/>
    </location>
    <ligand>
        <name>ATP</name>
        <dbReference type="ChEBI" id="CHEBI:30616"/>
    </ligand>
</feature>
<evidence type="ECO:0000256" key="12">
    <source>
        <dbReference type="ARBA" id="ARBA00022842"/>
    </source>
</evidence>
<dbReference type="PANTHER" id="PTHR24092">
    <property type="entry name" value="PROBABLE PHOSPHOLIPID-TRANSPORTING ATPASE"/>
    <property type="match status" value="1"/>
</dbReference>
<feature type="binding site" evidence="20">
    <location>
        <position position="595"/>
    </location>
    <ligand>
        <name>ATP</name>
        <dbReference type="ChEBI" id="CHEBI:30616"/>
    </ligand>
</feature>
<gene>
    <name evidence="26" type="ORF">CLODIP_2_CD02769</name>
</gene>
<dbReference type="EMBL" id="CADEPI010000335">
    <property type="protein sequence ID" value="CAB3384080.1"/>
    <property type="molecule type" value="Genomic_DNA"/>
</dbReference>
<evidence type="ECO:0000256" key="20">
    <source>
        <dbReference type="PIRSR" id="PIRSR606539-2"/>
    </source>
</evidence>
<dbReference type="Pfam" id="PF13246">
    <property type="entry name" value="Cation_ATPase"/>
    <property type="match status" value="1"/>
</dbReference>
<dbReference type="InterPro" id="IPR036412">
    <property type="entry name" value="HAD-like_sf"/>
</dbReference>
<feature type="transmembrane region" description="Helical" evidence="22">
    <location>
        <begin position="1161"/>
        <end position="1181"/>
    </location>
</feature>
<keyword evidence="13 22" id="KW-1278">Translocase</keyword>
<feature type="binding site" evidence="20">
    <location>
        <position position="831"/>
    </location>
    <ligand>
        <name>ATP</name>
        <dbReference type="ChEBI" id="CHEBI:30616"/>
    </ligand>
</feature>
<evidence type="ECO:0000256" key="6">
    <source>
        <dbReference type="ARBA" id="ARBA00022475"/>
    </source>
</evidence>
<feature type="binding site" evidence="21">
    <location>
        <position position="832"/>
    </location>
    <ligand>
        <name>Mg(2+)</name>
        <dbReference type="ChEBI" id="CHEBI:18420"/>
    </ligand>
</feature>
<evidence type="ECO:0000256" key="10">
    <source>
        <dbReference type="ARBA" id="ARBA00022741"/>
    </source>
</evidence>
<feature type="binding site" evidence="20">
    <location>
        <position position="808"/>
    </location>
    <ligand>
        <name>ATP</name>
        <dbReference type="ChEBI" id="CHEBI:30616"/>
    </ligand>
</feature>
<comment type="catalytic activity">
    <reaction evidence="17 22">
        <text>ATP + H2O + phospholipidSide 1 = ADP + phosphate + phospholipidSide 2.</text>
        <dbReference type="EC" id="7.6.2.1"/>
    </reaction>
</comment>
<evidence type="ECO:0000256" key="3">
    <source>
        <dbReference type="ARBA" id="ARBA00004236"/>
    </source>
</evidence>
<dbReference type="PANTHER" id="PTHR24092:SF150">
    <property type="entry name" value="PHOSPHOLIPID-TRANSPORTING ATPASE"/>
    <property type="match status" value="1"/>
</dbReference>
<feature type="binding site" evidence="20">
    <location>
        <position position="462"/>
    </location>
    <ligand>
        <name>ATP</name>
        <dbReference type="ChEBI" id="CHEBI:30616"/>
    </ligand>
</feature>
<comment type="similarity">
    <text evidence="5 22">Belongs to the cation transport ATPase (P-type) (TC 3.A.3) family. Type IV subfamily.</text>
</comment>
<keyword evidence="12 21" id="KW-0460">Magnesium</keyword>
<feature type="domain" description="P-type ATPase N-terminal" evidence="24">
    <location>
        <begin position="97"/>
        <end position="154"/>
    </location>
</feature>
<evidence type="ECO:0000256" key="22">
    <source>
        <dbReference type="RuleBase" id="RU362033"/>
    </source>
</evidence>
<dbReference type="SFLD" id="SFLDS00003">
    <property type="entry name" value="Haloacid_Dehalogenase"/>
    <property type="match status" value="1"/>
</dbReference>
<evidence type="ECO:0000256" key="17">
    <source>
        <dbReference type="ARBA" id="ARBA00034036"/>
    </source>
</evidence>
<dbReference type="FunFam" id="3.40.1110.10:FF:000055">
    <property type="entry name" value="Phospholipid-transporting ATPase"/>
    <property type="match status" value="1"/>
</dbReference>
<name>A0A8S1DST8_9INSE</name>
<evidence type="ECO:0000256" key="14">
    <source>
        <dbReference type="ARBA" id="ARBA00022989"/>
    </source>
</evidence>
<feature type="binding site" evidence="21">
    <location>
        <position position="464"/>
    </location>
    <ligand>
        <name>Mg(2+)</name>
        <dbReference type="ChEBI" id="CHEBI:18420"/>
    </ligand>
</feature>
<evidence type="ECO:0000256" key="8">
    <source>
        <dbReference type="ARBA" id="ARBA00022692"/>
    </source>
</evidence>
<comment type="subcellular location">
    <subcellularLocation>
        <location evidence="3">Cell membrane</location>
    </subcellularLocation>
    <subcellularLocation>
        <location evidence="4">Golgi apparatus</location>
    </subcellularLocation>
    <subcellularLocation>
        <location evidence="2 22">Membrane</location>
        <topology evidence="2 22">Multi-pass membrane protein</topology>
    </subcellularLocation>
</comment>
<reference evidence="26 27" key="1">
    <citation type="submission" date="2020-04" db="EMBL/GenBank/DDBJ databases">
        <authorList>
            <person name="Alioto T."/>
            <person name="Alioto T."/>
            <person name="Gomez Garrido J."/>
        </authorList>
    </citation>
    <scope>NUCLEOTIDE SEQUENCE [LARGE SCALE GENOMIC DNA]</scope>
</reference>
<dbReference type="GO" id="GO:0140326">
    <property type="term" value="F:ATPase-coupled intramembrane lipid transporter activity"/>
    <property type="evidence" value="ECO:0007669"/>
    <property type="project" value="UniProtKB-EC"/>
</dbReference>
<dbReference type="SUPFAM" id="SSF81660">
    <property type="entry name" value="Metal cation-transporting ATPase, ATP-binding domain N"/>
    <property type="match status" value="1"/>
</dbReference>
<evidence type="ECO:0000313" key="27">
    <source>
        <dbReference type="Proteomes" id="UP000494165"/>
    </source>
</evidence>
<comment type="cofactor">
    <cofactor evidence="1 21">
        <name>Mg(2+)</name>
        <dbReference type="ChEBI" id="CHEBI:18420"/>
    </cofactor>
</comment>
<feature type="transmembrane region" description="Helical" evidence="22">
    <location>
        <begin position="968"/>
        <end position="990"/>
    </location>
</feature>
<dbReference type="PRINTS" id="PR00119">
    <property type="entry name" value="CATATPASE"/>
</dbReference>
<sequence>MEMEREAGDGGHFENSVPAEHAEVVAALEMPPPHHEAFELSSHPPHLDEDEQTSVASQGGGVGGARAARRVWLNRTNWPAAEQQDAVDGTTGPVAPQEQRFCSNYVSTAKYSVVSFLPCFLYEQFQRYSNCFFLLIGLLQQIPDVSPTGRYTTIVPLFFILFISAIKEIIEDFKRHKADNETNKRKVEVFRSPGSWQWVRWRDVEVGDVVKTKNESFFPADMVLLSSSEPQGMCYIETANLDGETNLKIRQGLAVTSCLLETAQLDRFVASLDCEPPHFNLYDFSGRLNLRDRPALALGPEQLLLRGAKLKNTNWVFGLVVYTGVDTKLMQNSNKAPLKRSTLDKVTNSQVLILFGLLVGLCFVSAVFNAIWNSVNAEKHIYLAIGDVVSTNFVYNLLTFIILYNNLIPISLQVSLEVVRYFQATFINEDQEMFHAESGTPAAARTSNLNEELGQVKFIFTDKTGTLTCNVMRFKKCTVAGQVFEAGDQLDLTHPDAAQVCQFLTLLAVCHTVIPERDKDTILYHAASPDERALVEGAREFGFVFETREPESVTVRVLGEQQRYEILHVLEFTSNRKRMSVVVRTPSGRLQLLCKGADSVIFERLRDRSDCEITLRHLEEFATEGLRTLCCAVADISHAHYEEWKHTYHKAATALHDRELRLEEAADLIEINMRLLGATAIEDKLQDGVPEAIAQFLKADIHVWILTGDKQETAINIGYSCRLLTPGMNILILDQGSLDNTRDKINEYTQRIIREGSGGETSRDSDFALVVDGKTLTYALSYDLCREFLALCTSCRSVVCCRVSPLQKAEVVGMVTTHTAHITLAIGDGANDVAMIQKANVGIGISGQEGLQAACASDYSIAQFRFLARLLFVHGAWNYARMSKLILYSFYKNICLYVIELWYAIYSGWSGQILFERWTIGFYNVLFTAAPPLAMGLFDRACSADAMTKYPLLYKSSQLGSAFNRNVFWLWIFNSLFHSVLLFWLPLLAFESDVVWSNGRDGGYLVLGNTVYSYVVMTVCLKAALVTHYWTWVTHLAIWGSIVAWFIFVVIYSNFWPLVPVGAVMAGQDRMVFSSPVFWLGLVLIPFTALLPDTAVKIGVLWTNKSLEESVRETEVRNRDPSRIMQKERSSPVHAQERLAKCKYAYFSSPLLLATPSACRFLYLSFLSMVLVGCKGLRACIRCRLTETARLLKNVKNVFRRAPHSSNLEVELSHGYAFSQEEHGAVPQSEVIRAYNTNLPKPEGM</sequence>
<evidence type="ECO:0000256" key="21">
    <source>
        <dbReference type="PIRSR" id="PIRSR606539-3"/>
    </source>
</evidence>
<dbReference type="InterPro" id="IPR001757">
    <property type="entry name" value="P_typ_ATPase"/>
</dbReference>
<comment type="caution">
    <text evidence="26">The sequence shown here is derived from an EMBL/GenBank/DDBJ whole genome shotgun (WGS) entry which is preliminary data.</text>
</comment>
<feature type="binding site" evidence="20">
    <location>
        <position position="707"/>
    </location>
    <ligand>
        <name>ATP</name>
        <dbReference type="ChEBI" id="CHEBI:30616"/>
    </ligand>
</feature>
<feature type="binding site" evidence="20">
    <location>
        <position position="708"/>
    </location>
    <ligand>
        <name>ATP</name>
        <dbReference type="ChEBI" id="CHEBI:30616"/>
    </ligand>
</feature>
<dbReference type="AlphaFoldDB" id="A0A8S1DST8"/>
<feature type="binding site" evidence="21">
    <location>
        <position position="462"/>
    </location>
    <ligand>
        <name>Mg(2+)</name>
        <dbReference type="ChEBI" id="CHEBI:18420"/>
    </ligand>
</feature>
<dbReference type="Proteomes" id="UP000494165">
    <property type="component" value="Unassembled WGS sequence"/>
</dbReference>
<keyword evidence="27" id="KW-1185">Reference proteome</keyword>
<dbReference type="CDD" id="cd02073">
    <property type="entry name" value="P-type_ATPase_APLT_Dnf-like"/>
    <property type="match status" value="1"/>
</dbReference>
<feature type="transmembrane region" description="Helical" evidence="22">
    <location>
        <begin position="351"/>
        <end position="375"/>
    </location>
</feature>
<feature type="binding site" evidence="20">
    <location>
        <position position="531"/>
    </location>
    <ligand>
        <name>ATP</name>
        <dbReference type="ChEBI" id="CHEBI:30616"/>
    </ligand>
</feature>
<evidence type="ECO:0000256" key="13">
    <source>
        <dbReference type="ARBA" id="ARBA00022967"/>
    </source>
</evidence>
<feature type="binding site" evidence="20">
    <location>
        <position position="627"/>
    </location>
    <ligand>
        <name>ATP</name>
        <dbReference type="ChEBI" id="CHEBI:30616"/>
    </ligand>
</feature>
<dbReference type="InterPro" id="IPR008250">
    <property type="entry name" value="ATPase_P-typ_transduc_dom_A_sf"/>
</dbReference>
<dbReference type="Pfam" id="PF16212">
    <property type="entry name" value="PhoLip_ATPase_C"/>
    <property type="match status" value="1"/>
</dbReference>
<evidence type="ECO:0000256" key="23">
    <source>
        <dbReference type="SAM" id="MobiDB-lite"/>
    </source>
</evidence>
<dbReference type="Gene3D" id="2.70.150.10">
    <property type="entry name" value="Calcium-transporting ATPase, cytoplasmic transduction domain A"/>
    <property type="match status" value="1"/>
</dbReference>
<dbReference type="SFLD" id="SFLDG00002">
    <property type="entry name" value="C1.7:_P-type_atpase_like"/>
    <property type="match status" value="1"/>
</dbReference>
<dbReference type="OrthoDB" id="377733at2759"/>